<reference evidence="1 2" key="1">
    <citation type="submission" date="2015-07" db="EMBL/GenBank/DDBJ databases">
        <title>The genome of Eufriesea mexicana.</title>
        <authorList>
            <person name="Pan H."/>
            <person name="Kapheim K."/>
        </authorList>
    </citation>
    <scope>NUCLEOTIDE SEQUENCE [LARGE SCALE GENOMIC DNA]</scope>
    <source>
        <strain evidence="1">0111107269</strain>
        <tissue evidence="1">Whole body</tissue>
    </source>
</reference>
<proteinExistence type="predicted"/>
<evidence type="ECO:0000313" key="2">
    <source>
        <dbReference type="Proteomes" id="UP000250275"/>
    </source>
</evidence>
<keyword evidence="2" id="KW-1185">Reference proteome</keyword>
<gene>
    <name evidence="1" type="ORF">WN48_10808</name>
</gene>
<organism evidence="1 2">
    <name type="scientific">Eufriesea mexicana</name>
    <dbReference type="NCBI Taxonomy" id="516756"/>
    <lineage>
        <taxon>Eukaryota</taxon>
        <taxon>Metazoa</taxon>
        <taxon>Ecdysozoa</taxon>
        <taxon>Arthropoda</taxon>
        <taxon>Hexapoda</taxon>
        <taxon>Insecta</taxon>
        <taxon>Pterygota</taxon>
        <taxon>Neoptera</taxon>
        <taxon>Endopterygota</taxon>
        <taxon>Hymenoptera</taxon>
        <taxon>Apocrita</taxon>
        <taxon>Aculeata</taxon>
        <taxon>Apoidea</taxon>
        <taxon>Anthophila</taxon>
        <taxon>Apidae</taxon>
        <taxon>Eufriesea</taxon>
    </lineage>
</organism>
<evidence type="ECO:0000313" key="1">
    <source>
        <dbReference type="EMBL" id="OAD46886.1"/>
    </source>
</evidence>
<dbReference type="AlphaFoldDB" id="A0A310SBH7"/>
<dbReference type="Proteomes" id="UP000250275">
    <property type="component" value="Unassembled WGS sequence"/>
</dbReference>
<dbReference type="EMBL" id="KQ843938">
    <property type="protein sequence ID" value="OAD46886.1"/>
    <property type="molecule type" value="Genomic_DNA"/>
</dbReference>
<name>A0A310SBH7_9HYME</name>
<accession>A0A310SBH7</accession>
<protein>
    <submittedName>
        <fullName evidence="1">Uncharacterized protein</fullName>
    </submittedName>
</protein>
<sequence length="77" mass="8887">MIFHESNTFLLLHVLVYFNRILSPHNWVLLLLIKGGRTMVHNLHYLVTTKGYVNTNTYILFVMQAHLHGHNNASGVC</sequence>